<name>A0A0A9GV80_ARUDO</name>
<protein>
    <submittedName>
        <fullName evidence="1">Uncharacterized protein</fullName>
    </submittedName>
</protein>
<reference evidence="1" key="1">
    <citation type="submission" date="2014-09" db="EMBL/GenBank/DDBJ databases">
        <authorList>
            <person name="Magalhaes I.L.F."/>
            <person name="Oliveira U."/>
            <person name="Santos F.R."/>
            <person name="Vidigal T.H.D.A."/>
            <person name="Brescovit A.D."/>
            <person name="Santos A.J."/>
        </authorList>
    </citation>
    <scope>NUCLEOTIDE SEQUENCE</scope>
    <source>
        <tissue evidence="1">Shoot tissue taken approximately 20 cm above the soil surface</tissue>
    </source>
</reference>
<accession>A0A0A9GV80</accession>
<proteinExistence type="predicted"/>
<evidence type="ECO:0000313" key="1">
    <source>
        <dbReference type="EMBL" id="JAE28920.1"/>
    </source>
</evidence>
<dbReference type="EMBL" id="GBRH01168976">
    <property type="protein sequence ID" value="JAE28920.1"/>
    <property type="molecule type" value="Transcribed_RNA"/>
</dbReference>
<organism evidence="1">
    <name type="scientific">Arundo donax</name>
    <name type="common">Giant reed</name>
    <name type="synonym">Donax arundinaceus</name>
    <dbReference type="NCBI Taxonomy" id="35708"/>
    <lineage>
        <taxon>Eukaryota</taxon>
        <taxon>Viridiplantae</taxon>
        <taxon>Streptophyta</taxon>
        <taxon>Embryophyta</taxon>
        <taxon>Tracheophyta</taxon>
        <taxon>Spermatophyta</taxon>
        <taxon>Magnoliopsida</taxon>
        <taxon>Liliopsida</taxon>
        <taxon>Poales</taxon>
        <taxon>Poaceae</taxon>
        <taxon>PACMAD clade</taxon>
        <taxon>Arundinoideae</taxon>
        <taxon>Arundineae</taxon>
        <taxon>Arundo</taxon>
    </lineage>
</organism>
<dbReference type="AlphaFoldDB" id="A0A0A9GV80"/>
<reference evidence="1" key="2">
    <citation type="journal article" date="2015" name="Data Brief">
        <title>Shoot transcriptome of the giant reed, Arundo donax.</title>
        <authorList>
            <person name="Barrero R.A."/>
            <person name="Guerrero F.D."/>
            <person name="Moolhuijzen P."/>
            <person name="Goolsby J.A."/>
            <person name="Tidwell J."/>
            <person name="Bellgard S.E."/>
            <person name="Bellgard M.I."/>
        </authorList>
    </citation>
    <scope>NUCLEOTIDE SEQUENCE</scope>
    <source>
        <tissue evidence="1">Shoot tissue taken approximately 20 cm above the soil surface</tissue>
    </source>
</reference>
<sequence length="27" mass="2922">MESSFGSLTSQRCQCYPACEARGIVVV</sequence>